<keyword evidence="3" id="KW-1185">Reference proteome</keyword>
<evidence type="ECO:0000313" key="2">
    <source>
        <dbReference type="EMBL" id="ONK63042.1"/>
    </source>
</evidence>
<dbReference type="Proteomes" id="UP000243459">
    <property type="component" value="Chromosome 7"/>
</dbReference>
<protein>
    <submittedName>
        <fullName evidence="2">Uncharacterized protein</fullName>
    </submittedName>
</protein>
<evidence type="ECO:0000313" key="3">
    <source>
        <dbReference type="Proteomes" id="UP000243459"/>
    </source>
</evidence>
<organism evidence="2 3">
    <name type="scientific">Asparagus officinalis</name>
    <name type="common">Garden asparagus</name>
    <dbReference type="NCBI Taxonomy" id="4686"/>
    <lineage>
        <taxon>Eukaryota</taxon>
        <taxon>Viridiplantae</taxon>
        <taxon>Streptophyta</taxon>
        <taxon>Embryophyta</taxon>
        <taxon>Tracheophyta</taxon>
        <taxon>Spermatophyta</taxon>
        <taxon>Magnoliopsida</taxon>
        <taxon>Liliopsida</taxon>
        <taxon>Asparagales</taxon>
        <taxon>Asparagaceae</taxon>
        <taxon>Asparagoideae</taxon>
        <taxon>Asparagus</taxon>
    </lineage>
</organism>
<gene>
    <name evidence="2" type="ORF">A4U43_C07F10800</name>
</gene>
<accession>A0A5P1EB01</accession>
<dbReference type="EMBL" id="CM007387">
    <property type="protein sequence ID" value="ONK63042.1"/>
    <property type="molecule type" value="Genomic_DNA"/>
</dbReference>
<name>A0A5P1EB01_ASPOF</name>
<reference evidence="3" key="1">
    <citation type="journal article" date="2017" name="Nat. Commun.">
        <title>The asparagus genome sheds light on the origin and evolution of a young Y chromosome.</title>
        <authorList>
            <person name="Harkess A."/>
            <person name="Zhou J."/>
            <person name="Xu C."/>
            <person name="Bowers J.E."/>
            <person name="Van der Hulst R."/>
            <person name="Ayyampalayam S."/>
            <person name="Mercati F."/>
            <person name="Riccardi P."/>
            <person name="McKain M.R."/>
            <person name="Kakrana A."/>
            <person name="Tang H."/>
            <person name="Ray J."/>
            <person name="Groenendijk J."/>
            <person name="Arikit S."/>
            <person name="Mathioni S.M."/>
            <person name="Nakano M."/>
            <person name="Shan H."/>
            <person name="Telgmann-Rauber A."/>
            <person name="Kanno A."/>
            <person name="Yue Z."/>
            <person name="Chen H."/>
            <person name="Li W."/>
            <person name="Chen Y."/>
            <person name="Xu X."/>
            <person name="Zhang Y."/>
            <person name="Luo S."/>
            <person name="Chen H."/>
            <person name="Gao J."/>
            <person name="Mao Z."/>
            <person name="Pires J.C."/>
            <person name="Luo M."/>
            <person name="Kudrna D."/>
            <person name="Wing R.A."/>
            <person name="Meyers B.C."/>
            <person name="Yi K."/>
            <person name="Kong H."/>
            <person name="Lavrijsen P."/>
            <person name="Sunseri F."/>
            <person name="Falavigna A."/>
            <person name="Ye Y."/>
            <person name="Leebens-Mack J.H."/>
            <person name="Chen G."/>
        </authorList>
    </citation>
    <scope>NUCLEOTIDE SEQUENCE [LARGE SCALE GENOMIC DNA]</scope>
    <source>
        <strain evidence="3">cv. DH0086</strain>
    </source>
</reference>
<feature type="region of interest" description="Disordered" evidence="1">
    <location>
        <begin position="81"/>
        <end position="108"/>
    </location>
</feature>
<evidence type="ECO:0000256" key="1">
    <source>
        <dbReference type="SAM" id="MobiDB-lite"/>
    </source>
</evidence>
<proteinExistence type="predicted"/>
<dbReference type="AlphaFoldDB" id="A0A5P1EB01"/>
<sequence>MVGRRADSGERRPTGQRWWRWWLAAGRGCQATTDRPTGGRVPTGGEWPVAVAVATAVAGRRWAATSSLLGARAKVVSGAWWKKSRSMSRQGPTESRQGRDRIRREAKF</sequence>
<feature type="compositionally biased region" description="Basic and acidic residues" evidence="1">
    <location>
        <begin position="96"/>
        <end position="108"/>
    </location>
</feature>
<dbReference type="Gramene" id="ONK63042">
    <property type="protein sequence ID" value="ONK63042"/>
    <property type="gene ID" value="A4U43_C07F10800"/>
</dbReference>